<dbReference type="Proteomes" id="UP000232722">
    <property type="component" value="Unassembled WGS sequence"/>
</dbReference>
<protein>
    <submittedName>
        <fullName evidence="3">Uncharacterized protein</fullName>
    </submittedName>
</protein>
<reference evidence="3 4" key="4">
    <citation type="submission" date="2017-10" db="EMBL/GenBank/DDBJ databases">
        <title>Genome analyses suggest a sexual origin of heterokaryosis in a supposedly ancient asexual fungus.</title>
        <authorList>
            <person name="Corradi N."/>
            <person name="Sedzielewska K."/>
            <person name="Noel J."/>
            <person name="Charron P."/>
            <person name="Farinelli L."/>
            <person name="Marton T."/>
            <person name="Kruger M."/>
            <person name="Pelin A."/>
            <person name="Brachmann A."/>
            <person name="Corradi N."/>
        </authorList>
    </citation>
    <scope>NUCLEOTIDE SEQUENCE [LARGE SCALE GENOMIC DNA]</scope>
    <source>
        <strain evidence="3 4">A1</strain>
    </source>
</reference>
<keyword evidence="1" id="KW-0472">Membrane</keyword>
<dbReference type="AlphaFoldDB" id="A0A2N0RXV5"/>
<evidence type="ECO:0000256" key="1">
    <source>
        <dbReference type="SAM" id="Phobius"/>
    </source>
</evidence>
<name>A0A2N0RXV5_9GLOM</name>
<comment type="caution">
    <text evidence="3">The sequence shown here is derived from an EMBL/GenBank/DDBJ whole genome shotgun (WGS) entry which is preliminary data.</text>
</comment>
<dbReference type="Proteomes" id="UP000232688">
    <property type="component" value="Unassembled WGS sequence"/>
</dbReference>
<accession>A0A2N0RXV5</accession>
<dbReference type="VEuPathDB" id="FungiDB:RhiirA1_417203"/>
<reference evidence="3 4" key="3">
    <citation type="submission" date="2017-10" db="EMBL/GenBank/DDBJ databases">
        <title>Extensive intraspecific genome diversity in a model arbuscular mycorrhizal fungus.</title>
        <authorList>
            <person name="Chen E.C.H."/>
            <person name="Morin E."/>
            <person name="Baudet D."/>
            <person name="Noel J."/>
            <person name="Ndikumana S."/>
            <person name="Charron P."/>
            <person name="St-Onge C."/>
            <person name="Giorgi J."/>
            <person name="Grigoriev I.V."/>
            <person name="Roux C."/>
            <person name="Martin F.M."/>
            <person name="Corradi N."/>
        </authorList>
    </citation>
    <scope>NUCLEOTIDE SEQUENCE [LARGE SCALE GENOMIC DNA]</scope>
    <source>
        <strain evidence="3 4">A1</strain>
    </source>
</reference>
<reference evidence="2 5" key="2">
    <citation type="submission" date="2017-09" db="EMBL/GenBank/DDBJ databases">
        <title>Extensive intraspecific genome diversity in a model arbuscular mycorrhizal fungus.</title>
        <authorList>
            <person name="Chen E.C."/>
            <person name="Morin E."/>
            <person name="Beaudet D."/>
            <person name="Noel J."/>
            <person name="Ndikumana S."/>
            <person name="Charron P."/>
            <person name="St-Onge C."/>
            <person name="Giorgi J."/>
            <person name="Grigoriev I.V."/>
            <person name="Roux C."/>
            <person name="Martin F.M."/>
            <person name="Corradi N."/>
        </authorList>
    </citation>
    <scope>NUCLEOTIDE SEQUENCE [LARGE SCALE GENOMIC DNA]</scope>
    <source>
        <strain evidence="2 5">A5</strain>
    </source>
</reference>
<proteinExistence type="predicted"/>
<sequence length="51" mass="6176">MICEEYLYGAVFRISEQIILPLYLFLAFICKKSIEIGKFLFRLTMELRYFT</sequence>
<organism evidence="3 4">
    <name type="scientific">Rhizophagus irregularis</name>
    <dbReference type="NCBI Taxonomy" id="588596"/>
    <lineage>
        <taxon>Eukaryota</taxon>
        <taxon>Fungi</taxon>
        <taxon>Fungi incertae sedis</taxon>
        <taxon>Mucoromycota</taxon>
        <taxon>Glomeromycotina</taxon>
        <taxon>Glomeromycetes</taxon>
        <taxon>Glomerales</taxon>
        <taxon>Glomeraceae</taxon>
        <taxon>Rhizophagus</taxon>
    </lineage>
</organism>
<keyword evidence="1" id="KW-0812">Transmembrane</keyword>
<reference evidence="2 5" key="1">
    <citation type="submission" date="2016-04" db="EMBL/GenBank/DDBJ databases">
        <title>Genome analyses suggest a sexual origin of heterokaryosis in a supposedly ancient asexual fungus.</title>
        <authorList>
            <person name="Ropars J."/>
            <person name="Sedzielewska K."/>
            <person name="Noel J."/>
            <person name="Charron P."/>
            <person name="Farinelli L."/>
            <person name="Marton T."/>
            <person name="Kruger M."/>
            <person name="Pelin A."/>
            <person name="Brachmann A."/>
            <person name="Corradi N."/>
        </authorList>
    </citation>
    <scope>NUCLEOTIDE SEQUENCE [LARGE SCALE GENOMIC DNA]</scope>
    <source>
        <strain evidence="2 5">A5</strain>
    </source>
</reference>
<dbReference type="EMBL" id="LLXJ01000520">
    <property type="protein sequence ID" value="PKC08715.1"/>
    <property type="molecule type" value="Genomic_DNA"/>
</dbReference>
<keyword evidence="1" id="KW-1133">Transmembrane helix</keyword>
<evidence type="ECO:0000313" key="4">
    <source>
        <dbReference type="Proteomes" id="UP000232688"/>
    </source>
</evidence>
<evidence type="ECO:0000313" key="5">
    <source>
        <dbReference type="Proteomes" id="UP000232722"/>
    </source>
</evidence>
<feature type="transmembrane region" description="Helical" evidence="1">
    <location>
        <begin position="6"/>
        <end position="29"/>
    </location>
</feature>
<evidence type="ECO:0000313" key="3">
    <source>
        <dbReference type="EMBL" id="PKC68145.1"/>
    </source>
</evidence>
<dbReference type="EMBL" id="LLXH01000349">
    <property type="protein sequence ID" value="PKC68145.1"/>
    <property type="molecule type" value="Genomic_DNA"/>
</dbReference>
<gene>
    <name evidence="3" type="ORF">RhiirA1_417203</name>
    <name evidence="2" type="ORF">RhiirA5_357578</name>
</gene>
<evidence type="ECO:0000313" key="2">
    <source>
        <dbReference type="EMBL" id="PKC08715.1"/>
    </source>
</evidence>